<evidence type="ECO:0000256" key="11">
    <source>
        <dbReference type="ARBA" id="ARBA00022960"/>
    </source>
</evidence>
<keyword evidence="8" id="KW-0328">Glycosyltransferase</keyword>
<evidence type="ECO:0000256" key="13">
    <source>
        <dbReference type="ARBA" id="ARBA00023136"/>
    </source>
</evidence>
<evidence type="ECO:0000259" key="20">
    <source>
        <dbReference type="Pfam" id="PF00912"/>
    </source>
</evidence>
<dbReference type="Gene3D" id="3.40.710.10">
    <property type="entry name" value="DD-peptidase/beta-lactamase superfamily"/>
    <property type="match status" value="1"/>
</dbReference>
<evidence type="ECO:0000256" key="14">
    <source>
        <dbReference type="ARBA" id="ARBA00023268"/>
    </source>
</evidence>
<evidence type="ECO:0000256" key="9">
    <source>
        <dbReference type="ARBA" id="ARBA00022679"/>
    </source>
</evidence>
<evidence type="ECO:0000256" key="3">
    <source>
        <dbReference type="ARBA" id="ARBA00007090"/>
    </source>
</evidence>
<evidence type="ECO:0000256" key="16">
    <source>
        <dbReference type="ARBA" id="ARBA00034000"/>
    </source>
</evidence>
<evidence type="ECO:0000256" key="10">
    <source>
        <dbReference type="ARBA" id="ARBA00022801"/>
    </source>
</evidence>
<keyword evidence="18" id="KW-1133">Transmembrane helix</keyword>
<dbReference type="SUPFAM" id="SSF53955">
    <property type="entry name" value="Lysozyme-like"/>
    <property type="match status" value="1"/>
</dbReference>
<evidence type="ECO:0000256" key="1">
    <source>
        <dbReference type="ARBA" id="ARBA00004236"/>
    </source>
</evidence>
<dbReference type="GO" id="GO:0005886">
    <property type="term" value="C:plasma membrane"/>
    <property type="evidence" value="ECO:0007669"/>
    <property type="project" value="UniProtKB-SubCell"/>
</dbReference>
<keyword evidence="11" id="KW-0133">Cell shape</keyword>
<dbReference type="InterPro" id="IPR050396">
    <property type="entry name" value="Glycosyltr_51/Transpeptidase"/>
</dbReference>
<comment type="catalytic activity">
    <reaction evidence="17">
        <text>[GlcNAc-(1-&gt;4)-Mur2Ac(oyl-L-Ala-gamma-D-Glu-L-Lys-D-Ala-D-Ala)](n)-di-trans,octa-cis-undecaprenyl diphosphate + beta-D-GlcNAc-(1-&gt;4)-Mur2Ac(oyl-L-Ala-gamma-D-Glu-L-Lys-D-Ala-D-Ala)-di-trans,octa-cis-undecaprenyl diphosphate = [GlcNAc-(1-&gt;4)-Mur2Ac(oyl-L-Ala-gamma-D-Glu-L-Lys-D-Ala-D-Ala)](n+1)-di-trans,octa-cis-undecaprenyl diphosphate + di-trans,octa-cis-undecaprenyl diphosphate + H(+)</text>
        <dbReference type="Rhea" id="RHEA:23708"/>
        <dbReference type="Rhea" id="RHEA-COMP:9602"/>
        <dbReference type="Rhea" id="RHEA-COMP:9603"/>
        <dbReference type="ChEBI" id="CHEBI:15378"/>
        <dbReference type="ChEBI" id="CHEBI:58405"/>
        <dbReference type="ChEBI" id="CHEBI:60033"/>
        <dbReference type="ChEBI" id="CHEBI:78435"/>
        <dbReference type="EC" id="2.4.99.28"/>
    </reaction>
</comment>
<gene>
    <name evidence="21" type="ORF">ENV82_02785</name>
</gene>
<evidence type="ECO:0000256" key="12">
    <source>
        <dbReference type="ARBA" id="ARBA00022984"/>
    </source>
</evidence>
<comment type="similarity">
    <text evidence="3">In the C-terminal section; belongs to the transpeptidase family.</text>
</comment>
<dbReference type="GO" id="GO:0006508">
    <property type="term" value="P:proteolysis"/>
    <property type="evidence" value="ECO:0007669"/>
    <property type="project" value="UniProtKB-KW"/>
</dbReference>
<comment type="subcellular location">
    <subcellularLocation>
        <location evidence="1">Cell membrane</location>
    </subcellularLocation>
</comment>
<dbReference type="Pfam" id="PF00912">
    <property type="entry name" value="Transgly"/>
    <property type="match status" value="1"/>
</dbReference>
<sequence>MDEIKFEKKKKRSLFKAIIVTFIVFVLIIGGTLLSLFAIYINKAKQGLPNIDIYSFSLDQASQIFDYKGNLITNVYATENRIYVKLSDISEIAIKAILEQEDKRFYKHGALDYKGITRAIYVAIISGGKRVEGASTITQQLARTMFLTPERTIDRKIKEALLAIELEKRFTKDLILEMYLNQVFFGTGAYGIEQASLTYFGKHAKDLDLAESAMLAGIIQAPSEYNPYANFQYAKSAQKEVLDKMLQDKVITQEDYETALKEEIKLTNKVTEKDNMGYVIDYVKDFVSKKFGTTMLYAGGLKIYTTIMPELQKAATQAIDEVLAKAEKDDIFPKDKKDSKGVIQPQAALTAIDANTGAILAMVGGRDYDNTKYNRTIALKQPGSSFKIFDYTGAILYGSITPSSIILSEKYSVQNWTPHEWENTYFGYLPVREALNQSSNICAVKTALSVGLDRVILTARKLGITTPLNPYPSMAIGSFEVKQLEMANAYATLGNGGTYHEPYIVTKIITSEGRVLYEHQDVSYRAVPEDVAYIMNNLFSYVMAHKVNAKITGLPSAGKTGSTDNWKDAWFDGYTPNISVSVWVGPDSDEVTFPDVMNAGARFPAMIWRRFMLVAMNYFPKNDFPKPANISFKSAYDDTGYLTDKPADGKTIIKYAYHDGFTPPQDIRDLGFVVVRIVKDSGLLASPSCPLELTEERVFVKGTEPTEYDPRYPMPISGSLSVTTDKDIYKVGEAINIMVDMSNIDLADKTLSIIIDGLPVVNVPNPQGPAYSYAILALRTGNMKIEVYLKDSNSNVVAYGEKTITINP</sequence>
<dbReference type="Gene3D" id="1.10.3810.10">
    <property type="entry name" value="Biosynthetic peptidoglycan transglycosylase-like"/>
    <property type="match status" value="1"/>
</dbReference>
<evidence type="ECO:0000256" key="8">
    <source>
        <dbReference type="ARBA" id="ARBA00022676"/>
    </source>
</evidence>
<evidence type="ECO:0000256" key="6">
    <source>
        <dbReference type="ARBA" id="ARBA00022645"/>
    </source>
</evidence>
<comment type="catalytic activity">
    <reaction evidence="16">
        <text>Preferential cleavage: (Ac)2-L-Lys-D-Ala-|-D-Ala. Also transpeptidation of peptidyl-alanyl moieties that are N-acyl substituents of D-alanine.</text>
        <dbReference type="EC" id="3.4.16.4"/>
    </reaction>
</comment>
<dbReference type="GO" id="GO:0009252">
    <property type="term" value="P:peptidoglycan biosynthetic process"/>
    <property type="evidence" value="ECO:0007669"/>
    <property type="project" value="UniProtKB-KW"/>
</dbReference>
<dbReference type="PANTHER" id="PTHR32282:SF11">
    <property type="entry name" value="PENICILLIN-BINDING PROTEIN 1B"/>
    <property type="match status" value="1"/>
</dbReference>
<organism evidence="21">
    <name type="scientific">Caldisericum exile</name>
    <dbReference type="NCBI Taxonomy" id="693075"/>
    <lineage>
        <taxon>Bacteria</taxon>
        <taxon>Pseudomonadati</taxon>
        <taxon>Caldisericota/Cryosericota group</taxon>
        <taxon>Caldisericota</taxon>
        <taxon>Caldisericia</taxon>
        <taxon>Caldisericales</taxon>
        <taxon>Caldisericaceae</taxon>
        <taxon>Caldisericum</taxon>
    </lineage>
</organism>
<dbReference type="InterPro" id="IPR023346">
    <property type="entry name" value="Lysozyme-like_dom_sf"/>
</dbReference>
<comment type="pathway">
    <text evidence="2">Cell wall biogenesis; peptidoglycan biosynthesis.</text>
</comment>
<dbReference type="NCBIfam" id="TIGR02074">
    <property type="entry name" value="PBP_1a_fam"/>
    <property type="match status" value="1"/>
</dbReference>
<name>A0A7C4Y447_9BACT</name>
<keyword evidence="7" id="KW-0645">Protease</keyword>
<evidence type="ECO:0000256" key="4">
    <source>
        <dbReference type="ARBA" id="ARBA00007739"/>
    </source>
</evidence>
<evidence type="ECO:0000256" key="15">
    <source>
        <dbReference type="ARBA" id="ARBA00023316"/>
    </source>
</evidence>
<keyword evidence="18" id="KW-0812">Transmembrane</keyword>
<feature type="transmembrane region" description="Helical" evidence="18">
    <location>
        <begin position="14"/>
        <end position="41"/>
    </location>
</feature>
<evidence type="ECO:0000313" key="21">
    <source>
        <dbReference type="EMBL" id="HGW60340.1"/>
    </source>
</evidence>
<evidence type="ECO:0000256" key="17">
    <source>
        <dbReference type="ARBA" id="ARBA00049902"/>
    </source>
</evidence>
<dbReference type="GO" id="GO:0071555">
    <property type="term" value="P:cell wall organization"/>
    <property type="evidence" value="ECO:0007669"/>
    <property type="project" value="UniProtKB-KW"/>
</dbReference>
<evidence type="ECO:0000259" key="19">
    <source>
        <dbReference type="Pfam" id="PF00905"/>
    </source>
</evidence>
<evidence type="ECO:0000256" key="18">
    <source>
        <dbReference type="SAM" id="Phobius"/>
    </source>
</evidence>
<dbReference type="InterPro" id="IPR036950">
    <property type="entry name" value="PBP_transglycosylase"/>
</dbReference>
<proteinExistence type="inferred from homology"/>
<dbReference type="InterPro" id="IPR001460">
    <property type="entry name" value="PCN-bd_Tpept"/>
</dbReference>
<feature type="domain" description="Penicillin-binding protein transpeptidase" evidence="19">
    <location>
        <begin position="349"/>
        <end position="577"/>
    </location>
</feature>
<evidence type="ECO:0000256" key="2">
    <source>
        <dbReference type="ARBA" id="ARBA00004752"/>
    </source>
</evidence>
<keyword evidence="5" id="KW-1003">Cell membrane</keyword>
<protein>
    <submittedName>
        <fullName evidence="21">Penicillin-binding protein</fullName>
    </submittedName>
</protein>
<comment type="caution">
    <text evidence="21">The sequence shown here is derived from an EMBL/GenBank/DDBJ whole genome shotgun (WGS) entry which is preliminary data.</text>
</comment>
<dbReference type="AlphaFoldDB" id="A0A7C4Y447"/>
<evidence type="ECO:0000256" key="5">
    <source>
        <dbReference type="ARBA" id="ARBA00022475"/>
    </source>
</evidence>
<dbReference type="InterPro" id="IPR001264">
    <property type="entry name" value="Glyco_trans_51"/>
</dbReference>
<dbReference type="GO" id="GO:0008658">
    <property type="term" value="F:penicillin binding"/>
    <property type="evidence" value="ECO:0007669"/>
    <property type="project" value="InterPro"/>
</dbReference>
<accession>A0A7C4Y447</accession>
<keyword evidence="12" id="KW-0573">Peptidoglycan synthesis</keyword>
<dbReference type="Pfam" id="PF00905">
    <property type="entry name" value="Transpeptidase"/>
    <property type="match status" value="1"/>
</dbReference>
<dbReference type="GO" id="GO:0008955">
    <property type="term" value="F:peptidoglycan glycosyltransferase activity"/>
    <property type="evidence" value="ECO:0007669"/>
    <property type="project" value="UniProtKB-EC"/>
</dbReference>
<keyword evidence="13 18" id="KW-0472">Membrane</keyword>
<keyword evidence="14" id="KW-0511">Multifunctional enzyme</keyword>
<evidence type="ECO:0000256" key="7">
    <source>
        <dbReference type="ARBA" id="ARBA00022670"/>
    </source>
</evidence>
<keyword evidence="15" id="KW-0961">Cell wall biogenesis/degradation</keyword>
<dbReference type="GO" id="GO:0008360">
    <property type="term" value="P:regulation of cell shape"/>
    <property type="evidence" value="ECO:0007669"/>
    <property type="project" value="UniProtKB-KW"/>
</dbReference>
<dbReference type="InterPro" id="IPR012338">
    <property type="entry name" value="Beta-lactam/transpept-like"/>
</dbReference>
<keyword evidence="9" id="KW-0808">Transferase</keyword>
<dbReference type="FunFam" id="1.10.3810.10:FF:000001">
    <property type="entry name" value="Penicillin-binding protein 1A"/>
    <property type="match status" value="1"/>
</dbReference>
<reference evidence="21" key="1">
    <citation type="journal article" date="2020" name="mSystems">
        <title>Genome- and Community-Level Interaction Insights into Carbon Utilization and Element Cycling Functions of Hydrothermarchaeota in Hydrothermal Sediment.</title>
        <authorList>
            <person name="Zhou Z."/>
            <person name="Liu Y."/>
            <person name="Xu W."/>
            <person name="Pan J."/>
            <person name="Luo Z.H."/>
            <person name="Li M."/>
        </authorList>
    </citation>
    <scope>NUCLEOTIDE SEQUENCE [LARGE SCALE GENOMIC DNA]</scope>
    <source>
        <strain evidence="21">SpSt-794</strain>
    </source>
</reference>
<comment type="similarity">
    <text evidence="4">In the N-terminal section; belongs to the glycosyltransferase 51 family.</text>
</comment>
<dbReference type="GO" id="GO:0009002">
    <property type="term" value="F:serine-type D-Ala-D-Ala carboxypeptidase activity"/>
    <property type="evidence" value="ECO:0007669"/>
    <property type="project" value="UniProtKB-EC"/>
</dbReference>
<dbReference type="EMBL" id="DTHV01000091">
    <property type="protein sequence ID" value="HGW60340.1"/>
    <property type="molecule type" value="Genomic_DNA"/>
</dbReference>
<keyword evidence="10" id="KW-0378">Hydrolase</keyword>
<dbReference type="GO" id="GO:0030288">
    <property type="term" value="C:outer membrane-bounded periplasmic space"/>
    <property type="evidence" value="ECO:0007669"/>
    <property type="project" value="TreeGrafter"/>
</dbReference>
<dbReference type="SUPFAM" id="SSF56601">
    <property type="entry name" value="beta-lactamase/transpeptidase-like"/>
    <property type="match status" value="1"/>
</dbReference>
<dbReference type="PANTHER" id="PTHR32282">
    <property type="entry name" value="BINDING PROTEIN TRANSPEPTIDASE, PUTATIVE-RELATED"/>
    <property type="match status" value="1"/>
</dbReference>
<feature type="domain" description="Glycosyl transferase family 51" evidence="20">
    <location>
        <begin position="69"/>
        <end position="245"/>
    </location>
</feature>
<keyword evidence="6" id="KW-0121">Carboxypeptidase</keyword>